<reference evidence="4" key="2">
    <citation type="submission" date="2015-01" db="EMBL/GenBank/DDBJ databases">
        <title>Evolutionary Origins and Diversification of the Mycorrhizal Mutualists.</title>
        <authorList>
            <consortium name="DOE Joint Genome Institute"/>
            <consortium name="Mycorrhizal Genomics Consortium"/>
            <person name="Kohler A."/>
            <person name="Kuo A."/>
            <person name="Nagy L.G."/>
            <person name="Floudas D."/>
            <person name="Copeland A."/>
            <person name="Barry K.W."/>
            <person name="Cichocki N."/>
            <person name="Veneault-Fourrey C."/>
            <person name="LaButti K."/>
            <person name="Lindquist E.A."/>
            <person name="Lipzen A."/>
            <person name="Lundell T."/>
            <person name="Morin E."/>
            <person name="Murat C."/>
            <person name="Riley R."/>
            <person name="Ohm R."/>
            <person name="Sun H."/>
            <person name="Tunlid A."/>
            <person name="Henrissat B."/>
            <person name="Grigoriev I.V."/>
            <person name="Hibbett D.S."/>
            <person name="Martin F."/>
        </authorList>
    </citation>
    <scope>NUCLEOTIDE SEQUENCE [LARGE SCALE GENOMIC DNA]</scope>
    <source>
        <strain evidence="4">441</strain>
    </source>
</reference>
<name>A0A0D0AG05_9AGAM</name>
<feature type="region of interest" description="Disordered" evidence="1">
    <location>
        <begin position="172"/>
        <end position="214"/>
    </location>
</feature>
<dbReference type="Proteomes" id="UP000054018">
    <property type="component" value="Unassembled WGS sequence"/>
</dbReference>
<evidence type="ECO:0000256" key="1">
    <source>
        <dbReference type="SAM" id="MobiDB-lite"/>
    </source>
</evidence>
<dbReference type="OrthoDB" id="2683731at2759"/>
<dbReference type="AlphaFoldDB" id="A0A0D0AG05"/>
<reference evidence="3 4" key="1">
    <citation type="submission" date="2014-04" db="EMBL/GenBank/DDBJ databases">
        <authorList>
            <consortium name="DOE Joint Genome Institute"/>
            <person name="Kuo A."/>
            <person name="Kohler A."/>
            <person name="Costa M.D."/>
            <person name="Nagy L.G."/>
            <person name="Floudas D."/>
            <person name="Copeland A."/>
            <person name="Barry K.W."/>
            <person name="Cichocki N."/>
            <person name="Veneault-Fourrey C."/>
            <person name="LaButti K."/>
            <person name="Lindquist E.A."/>
            <person name="Lipzen A."/>
            <person name="Lundell T."/>
            <person name="Morin E."/>
            <person name="Murat C."/>
            <person name="Sun H."/>
            <person name="Tunlid A."/>
            <person name="Henrissat B."/>
            <person name="Grigoriev I.V."/>
            <person name="Hibbett D.S."/>
            <person name="Martin F."/>
            <person name="Nordberg H.P."/>
            <person name="Cantor M.N."/>
            <person name="Hua S.X."/>
        </authorList>
    </citation>
    <scope>NUCLEOTIDE SEQUENCE [LARGE SCALE GENOMIC DNA]</scope>
    <source>
        <strain evidence="3 4">441</strain>
    </source>
</reference>
<protein>
    <submittedName>
        <fullName evidence="3">Uncharacterized protein</fullName>
    </submittedName>
</protein>
<keyword evidence="2" id="KW-0472">Membrane</keyword>
<evidence type="ECO:0000313" key="4">
    <source>
        <dbReference type="Proteomes" id="UP000054018"/>
    </source>
</evidence>
<sequence length="263" mass="28316">MATSGVLRLCIMFEDSMLSTSRFDTVRVSANTAPAMRAVPTSVTGGLVHYDGFQRYYVCILLATHRMSFPTQMTASASEDTPTTLVTSHSVLSAMLSSISDAPLTALLLLLLALTVLGLVLYKALRLEKVREDEAPEAQYDPEAQTPTRHLTLVPAPPGVGWMPQIRSISCSTPAKGMDKKHPARTVKRARSPPPVLVSRSSGPLADSTLKSVPPRELILDDEDLPQSNESCSPLTSPLIPRALAVSGLESRGLTRHAQARCS</sequence>
<dbReference type="EMBL" id="KN833685">
    <property type="protein sequence ID" value="KIK30998.1"/>
    <property type="molecule type" value="Genomic_DNA"/>
</dbReference>
<accession>A0A0D0AG05</accession>
<feature type="transmembrane region" description="Helical" evidence="2">
    <location>
        <begin position="102"/>
        <end position="122"/>
    </location>
</feature>
<keyword evidence="2" id="KW-0812">Transmembrane</keyword>
<evidence type="ECO:0000256" key="2">
    <source>
        <dbReference type="SAM" id="Phobius"/>
    </source>
</evidence>
<keyword evidence="2" id="KW-1133">Transmembrane helix</keyword>
<keyword evidence="4" id="KW-1185">Reference proteome</keyword>
<gene>
    <name evidence="3" type="ORF">PISMIDRAFT_127953</name>
</gene>
<evidence type="ECO:0000313" key="3">
    <source>
        <dbReference type="EMBL" id="KIK30998.1"/>
    </source>
</evidence>
<organism evidence="3 4">
    <name type="scientific">Pisolithus microcarpus 441</name>
    <dbReference type="NCBI Taxonomy" id="765257"/>
    <lineage>
        <taxon>Eukaryota</taxon>
        <taxon>Fungi</taxon>
        <taxon>Dikarya</taxon>
        <taxon>Basidiomycota</taxon>
        <taxon>Agaricomycotina</taxon>
        <taxon>Agaricomycetes</taxon>
        <taxon>Agaricomycetidae</taxon>
        <taxon>Boletales</taxon>
        <taxon>Sclerodermatineae</taxon>
        <taxon>Pisolithaceae</taxon>
        <taxon>Pisolithus</taxon>
    </lineage>
</organism>
<proteinExistence type="predicted"/>
<dbReference type="HOGENOM" id="CLU_092514_0_0_1"/>
<feature type="compositionally biased region" description="Basic residues" evidence="1">
    <location>
        <begin position="182"/>
        <end position="191"/>
    </location>
</feature>